<evidence type="ECO:0000256" key="3">
    <source>
        <dbReference type="ARBA" id="ARBA00022985"/>
    </source>
</evidence>
<dbReference type="Proteomes" id="UP000317243">
    <property type="component" value="Unassembled WGS sequence"/>
</dbReference>
<name>A0A5C5WH83_9PLAN</name>
<dbReference type="PANTHER" id="PTHR42866:SF2">
    <property type="entry name" value="3-DEOXY-MANNO-OCTULOSONATE CYTIDYLYLTRANSFERASE, MITOCHONDRIAL"/>
    <property type="match status" value="1"/>
</dbReference>
<dbReference type="Gene3D" id="3.90.550.10">
    <property type="entry name" value="Spore Coat Polysaccharide Biosynthesis Protein SpsA, Chain A"/>
    <property type="match status" value="1"/>
</dbReference>
<evidence type="ECO:0000256" key="1">
    <source>
        <dbReference type="ARBA" id="ARBA00022679"/>
    </source>
</evidence>
<dbReference type="PANTHER" id="PTHR42866">
    <property type="entry name" value="3-DEOXY-MANNO-OCTULOSONATE CYTIDYLYLTRANSFERASE"/>
    <property type="match status" value="1"/>
</dbReference>
<dbReference type="GO" id="GO:0008690">
    <property type="term" value="F:3-deoxy-manno-octulosonate cytidylyltransferase activity"/>
    <property type="evidence" value="ECO:0007669"/>
    <property type="project" value="UniProtKB-UniRule"/>
</dbReference>
<accession>A0A5C5WH83</accession>
<dbReference type="InterPro" id="IPR004528">
    <property type="entry name" value="KdsB"/>
</dbReference>
<dbReference type="HAMAP" id="MF_00057">
    <property type="entry name" value="KdsB"/>
    <property type="match status" value="1"/>
</dbReference>
<dbReference type="AlphaFoldDB" id="A0A5C5WH83"/>
<keyword evidence="1 4" id="KW-0808">Transferase</keyword>
<dbReference type="GO" id="GO:0005829">
    <property type="term" value="C:cytosol"/>
    <property type="evidence" value="ECO:0007669"/>
    <property type="project" value="TreeGrafter"/>
</dbReference>
<dbReference type="NCBIfam" id="NF003952">
    <property type="entry name" value="PRK05450.1-5"/>
    <property type="match status" value="1"/>
</dbReference>
<dbReference type="InterPro" id="IPR003329">
    <property type="entry name" value="Cytidylyl_trans"/>
</dbReference>
<dbReference type="CDD" id="cd02517">
    <property type="entry name" value="CMP-KDO-Synthetase"/>
    <property type="match status" value="1"/>
</dbReference>
<dbReference type="Pfam" id="PF02348">
    <property type="entry name" value="CTP_transf_3"/>
    <property type="match status" value="1"/>
</dbReference>
<keyword evidence="3 4" id="KW-0448">Lipopolysaccharide biosynthesis</keyword>
<organism evidence="5 6">
    <name type="scientific">Thalassoglobus neptunius</name>
    <dbReference type="NCBI Taxonomy" id="1938619"/>
    <lineage>
        <taxon>Bacteria</taxon>
        <taxon>Pseudomonadati</taxon>
        <taxon>Planctomycetota</taxon>
        <taxon>Planctomycetia</taxon>
        <taxon>Planctomycetales</taxon>
        <taxon>Planctomycetaceae</taxon>
        <taxon>Thalassoglobus</taxon>
    </lineage>
</organism>
<sequence>MVLKVVRSVSGIIDGTNEMSQVIGVIPARMQSSRLPGKMLLDETGKPLIQYAWESACRAERLDRVIIAADDDSIVSACEKFGAECVMTGEHPSGTDRIAEVVRSCSEDISLVINIQGDEPELESSCIDALVERMDRAPTVEMGTLATPIDSIATLNDTGCVKVVRAADGRALYFSRSPIPFYRDGPPSDLISPTGEDAAFRRSPWLLHLGIYAYRPEFLLALTQLPPSELEKLERLEQLRALEAGASILVEVVHHQSVGIDTAADYAAFVARERSRAESN</sequence>
<dbReference type="SUPFAM" id="SSF53448">
    <property type="entry name" value="Nucleotide-diphospho-sugar transferases"/>
    <property type="match status" value="1"/>
</dbReference>
<dbReference type="GO" id="GO:0009103">
    <property type="term" value="P:lipopolysaccharide biosynthetic process"/>
    <property type="evidence" value="ECO:0007669"/>
    <property type="project" value="UniProtKB-UniRule"/>
</dbReference>
<comment type="catalytic activity">
    <reaction evidence="4">
        <text>3-deoxy-alpha-D-manno-oct-2-ulosonate + CTP = CMP-3-deoxy-beta-D-manno-octulosonate + diphosphate</text>
        <dbReference type="Rhea" id="RHEA:23448"/>
        <dbReference type="ChEBI" id="CHEBI:33019"/>
        <dbReference type="ChEBI" id="CHEBI:37563"/>
        <dbReference type="ChEBI" id="CHEBI:85986"/>
        <dbReference type="ChEBI" id="CHEBI:85987"/>
        <dbReference type="EC" id="2.7.7.38"/>
    </reaction>
</comment>
<keyword evidence="4" id="KW-0963">Cytoplasm</keyword>
<dbReference type="UniPathway" id="UPA00358">
    <property type="reaction ID" value="UER00476"/>
</dbReference>
<gene>
    <name evidence="4 5" type="primary">kdsB</name>
    <name evidence="5" type="ORF">KOR42_38590</name>
</gene>
<comment type="subcellular location">
    <subcellularLocation>
        <location evidence="4">Cytoplasm</location>
    </subcellularLocation>
</comment>
<dbReference type="EMBL" id="SIHI01000017">
    <property type="protein sequence ID" value="TWT49907.1"/>
    <property type="molecule type" value="Genomic_DNA"/>
</dbReference>
<evidence type="ECO:0000313" key="5">
    <source>
        <dbReference type="EMBL" id="TWT49907.1"/>
    </source>
</evidence>
<keyword evidence="6" id="KW-1185">Reference proteome</keyword>
<keyword evidence="2 4" id="KW-0548">Nucleotidyltransferase</keyword>
<evidence type="ECO:0000256" key="4">
    <source>
        <dbReference type="HAMAP-Rule" id="MF_00057"/>
    </source>
</evidence>
<comment type="similarity">
    <text evidence="4">Belongs to the KdsB family.</text>
</comment>
<comment type="function">
    <text evidence="4">Activates KDO (a required 8-carbon sugar) for incorporation into bacterial lipopolysaccharide in Gram-negative bacteria.</text>
</comment>
<dbReference type="NCBIfam" id="TIGR00466">
    <property type="entry name" value="kdsB"/>
    <property type="match status" value="1"/>
</dbReference>
<dbReference type="EC" id="2.7.7.38" evidence="4"/>
<dbReference type="GO" id="GO:0033468">
    <property type="term" value="P:CMP-keto-3-deoxy-D-manno-octulosonic acid biosynthetic process"/>
    <property type="evidence" value="ECO:0007669"/>
    <property type="project" value="UniProtKB-UniRule"/>
</dbReference>
<comment type="pathway">
    <text evidence="4">Nucleotide-sugar biosynthesis; CMP-3-deoxy-D-manno-octulosonate biosynthesis; CMP-3-deoxy-D-manno-octulosonate from 3-deoxy-D-manno-octulosonate and CTP: step 1/1.</text>
</comment>
<proteinExistence type="inferred from homology"/>
<evidence type="ECO:0000313" key="6">
    <source>
        <dbReference type="Proteomes" id="UP000317243"/>
    </source>
</evidence>
<evidence type="ECO:0000256" key="2">
    <source>
        <dbReference type="ARBA" id="ARBA00022695"/>
    </source>
</evidence>
<dbReference type="InterPro" id="IPR029044">
    <property type="entry name" value="Nucleotide-diphossugar_trans"/>
</dbReference>
<comment type="caution">
    <text evidence="5">The sequence shown here is derived from an EMBL/GenBank/DDBJ whole genome shotgun (WGS) entry which is preliminary data.</text>
</comment>
<protein>
    <recommendedName>
        <fullName evidence="4">3-deoxy-manno-octulosonate cytidylyltransferase</fullName>
        <ecNumber evidence="4">2.7.7.38</ecNumber>
    </recommendedName>
    <alternativeName>
        <fullName evidence="4">CMP-2-keto-3-deoxyoctulosonic acid synthase</fullName>
        <shortName evidence="4">CKS</shortName>
        <shortName evidence="4">CMP-KDO synthase</shortName>
    </alternativeName>
</protein>
<reference evidence="5 6" key="1">
    <citation type="submission" date="2019-02" db="EMBL/GenBank/DDBJ databases">
        <title>Deep-cultivation of Planctomycetes and their phenomic and genomic characterization uncovers novel biology.</title>
        <authorList>
            <person name="Wiegand S."/>
            <person name="Jogler M."/>
            <person name="Boedeker C."/>
            <person name="Pinto D."/>
            <person name="Vollmers J."/>
            <person name="Rivas-Marin E."/>
            <person name="Kohn T."/>
            <person name="Peeters S.H."/>
            <person name="Heuer A."/>
            <person name="Rast P."/>
            <person name="Oberbeckmann S."/>
            <person name="Bunk B."/>
            <person name="Jeske O."/>
            <person name="Meyerdierks A."/>
            <person name="Storesund J.E."/>
            <person name="Kallscheuer N."/>
            <person name="Luecker S."/>
            <person name="Lage O.M."/>
            <person name="Pohl T."/>
            <person name="Merkel B.J."/>
            <person name="Hornburger P."/>
            <person name="Mueller R.-W."/>
            <person name="Bruemmer F."/>
            <person name="Labrenz M."/>
            <person name="Spormann A.M."/>
            <person name="Op Den Camp H."/>
            <person name="Overmann J."/>
            <person name="Amann R."/>
            <person name="Jetten M.S.M."/>
            <person name="Mascher T."/>
            <person name="Medema M.H."/>
            <person name="Devos D.P."/>
            <person name="Kaster A.-K."/>
            <person name="Ovreas L."/>
            <person name="Rohde M."/>
            <person name="Galperin M.Y."/>
            <person name="Jogler C."/>
        </authorList>
    </citation>
    <scope>NUCLEOTIDE SEQUENCE [LARGE SCALE GENOMIC DNA]</scope>
    <source>
        <strain evidence="5 6">KOR42</strain>
    </source>
</reference>